<evidence type="ECO:0008006" key="3">
    <source>
        <dbReference type="Google" id="ProtNLM"/>
    </source>
</evidence>
<dbReference type="OrthoDB" id="2988131at2"/>
<dbReference type="EMBL" id="VFOW01000001">
    <property type="protein sequence ID" value="TQL78522.1"/>
    <property type="molecule type" value="Genomic_DNA"/>
</dbReference>
<dbReference type="Proteomes" id="UP000317043">
    <property type="component" value="Unassembled WGS sequence"/>
</dbReference>
<proteinExistence type="predicted"/>
<evidence type="ECO:0000313" key="1">
    <source>
        <dbReference type="EMBL" id="TQL78522.1"/>
    </source>
</evidence>
<organism evidence="1 2">
    <name type="scientific">Stackebrandtia endophytica</name>
    <dbReference type="NCBI Taxonomy" id="1496996"/>
    <lineage>
        <taxon>Bacteria</taxon>
        <taxon>Bacillati</taxon>
        <taxon>Actinomycetota</taxon>
        <taxon>Actinomycetes</taxon>
        <taxon>Glycomycetales</taxon>
        <taxon>Glycomycetaceae</taxon>
        <taxon>Stackebrandtia</taxon>
    </lineage>
</organism>
<protein>
    <recommendedName>
        <fullName evidence="3">Protein kinase domain-containing protein</fullName>
    </recommendedName>
</protein>
<evidence type="ECO:0000313" key="2">
    <source>
        <dbReference type="Proteomes" id="UP000317043"/>
    </source>
</evidence>
<accession>A0A543B112</accession>
<dbReference type="AlphaFoldDB" id="A0A543B112"/>
<dbReference type="InParanoid" id="A0A543B112"/>
<gene>
    <name evidence="1" type="ORF">FB566_4111</name>
</gene>
<keyword evidence="2" id="KW-1185">Reference proteome</keyword>
<sequence>MAAGNTAIELDVPAEIYSLASVVFFLYTGRFSGWYGDAPAIDDLRTTDRDTKCRAVAQGRLRTFTMIDAEPFPELEHLLADCMALESDARPQNLTILRDRLADIMVAYQG</sequence>
<comment type="caution">
    <text evidence="1">The sequence shown here is derived from an EMBL/GenBank/DDBJ whole genome shotgun (WGS) entry which is preliminary data.</text>
</comment>
<reference evidence="1 2" key="1">
    <citation type="submission" date="2019-06" db="EMBL/GenBank/DDBJ databases">
        <title>Sequencing the genomes of 1000 actinobacteria strains.</title>
        <authorList>
            <person name="Klenk H.-P."/>
        </authorList>
    </citation>
    <scope>NUCLEOTIDE SEQUENCE [LARGE SCALE GENOMIC DNA]</scope>
    <source>
        <strain evidence="1 2">DSM 45928</strain>
    </source>
</reference>
<name>A0A543B112_9ACTN</name>
<dbReference type="RefSeq" id="WP_142043076.1">
    <property type="nucleotide sequence ID" value="NZ_JBHTGS010000003.1"/>
</dbReference>